<evidence type="ECO:0000313" key="9">
    <source>
        <dbReference type="Proteomes" id="UP000242381"/>
    </source>
</evidence>
<dbReference type="PANTHER" id="PTHR16201">
    <property type="entry name" value="SEVEN TRANSMEMBRANE PROTEIN 1-RELATED"/>
    <property type="match status" value="1"/>
</dbReference>
<proteinExistence type="inferred from homology"/>
<dbReference type="AlphaFoldDB" id="A0A1X0SA57"/>
<reference evidence="8 9" key="1">
    <citation type="journal article" date="2016" name="Proc. Natl. Acad. Sci. U.S.A.">
        <title>Lipid metabolic changes in an early divergent fungus govern the establishment of a mutualistic symbiosis with endobacteria.</title>
        <authorList>
            <person name="Lastovetsky O.A."/>
            <person name="Gaspar M.L."/>
            <person name="Mondo S.J."/>
            <person name="LaButti K.M."/>
            <person name="Sandor L."/>
            <person name="Grigoriev I.V."/>
            <person name="Henry S.A."/>
            <person name="Pawlowska T.E."/>
        </authorList>
    </citation>
    <scope>NUCLEOTIDE SEQUENCE [LARGE SCALE GENOMIC DNA]</scope>
    <source>
        <strain evidence="8 9">ATCC 11559</strain>
    </source>
</reference>
<evidence type="ECO:0000256" key="3">
    <source>
        <dbReference type="ARBA" id="ARBA00022989"/>
    </source>
</evidence>
<accession>A0A1X0SA57</accession>
<evidence type="ECO:0000256" key="4">
    <source>
        <dbReference type="ARBA" id="ARBA00023136"/>
    </source>
</evidence>
<dbReference type="GO" id="GO:0034488">
    <property type="term" value="P:basic amino acid transmembrane export from vacuole"/>
    <property type="evidence" value="ECO:0007669"/>
    <property type="project" value="TreeGrafter"/>
</dbReference>
<dbReference type="FunFam" id="1.20.1280.290:FF:000009">
    <property type="entry name" value="PQ loop repeat family protein"/>
    <property type="match status" value="1"/>
</dbReference>
<dbReference type="Proteomes" id="UP000242381">
    <property type="component" value="Unassembled WGS sequence"/>
</dbReference>
<dbReference type="Gene3D" id="1.20.1280.290">
    <property type="match status" value="2"/>
</dbReference>
<sequence>MTVCIPTKDGIPYVQWINTLFGDCVYGNQDAASLLLGYISICFWLNAQLPQVIENYKMGSADCLSLNFLSIWLAGDTANLIGTILTDQLPFQFYLGIYFVSIDICLLCQWIYYNKYKKRQDEYVIIPQEDIITKHLSNSLFQHPAIHPPVNIPVVMNDETTPFSSSASPSKWYTLSLKDQQKLMSVLFFFTLNITSSTQTTTTTTTTTQAIIENNFVWIGRISAWTCATLYLLSRIPQILKNRRRQSIEGLSISLFVCAACANLTYSLSILTHPGHTIESLLEALPYLIGSCGTLIFDFFIFCQFLYYTHYNKPTMNHVV</sequence>
<feature type="transmembrane region" description="Helical" evidence="7">
    <location>
        <begin position="284"/>
        <end position="308"/>
    </location>
</feature>
<feature type="transmembrane region" description="Helical" evidence="7">
    <location>
        <begin position="61"/>
        <end position="85"/>
    </location>
</feature>
<keyword evidence="2 7" id="KW-0812">Transmembrane</keyword>
<protein>
    <recommendedName>
        <fullName evidence="10">PQ-loop-domain-containing protein</fullName>
    </recommendedName>
</protein>
<dbReference type="GO" id="GO:0015174">
    <property type="term" value="F:basic amino acid transmembrane transporter activity"/>
    <property type="evidence" value="ECO:0007669"/>
    <property type="project" value="TreeGrafter"/>
</dbReference>
<evidence type="ECO:0000256" key="5">
    <source>
        <dbReference type="ARBA" id="ARBA00038039"/>
    </source>
</evidence>
<dbReference type="PANTHER" id="PTHR16201:SF34">
    <property type="entry name" value="LYSOSOMAL AMINO ACID TRANSPORTER 1"/>
    <property type="match status" value="1"/>
</dbReference>
<evidence type="ECO:0000313" key="8">
    <source>
        <dbReference type="EMBL" id="ORE21174.1"/>
    </source>
</evidence>
<dbReference type="Pfam" id="PF04193">
    <property type="entry name" value="PQ-loop"/>
    <property type="match status" value="2"/>
</dbReference>
<comment type="subcellular location">
    <subcellularLocation>
        <location evidence="1">Membrane</location>
        <topology evidence="1">Multi-pass membrane protein</topology>
    </subcellularLocation>
</comment>
<keyword evidence="4 7" id="KW-0472">Membrane</keyword>
<dbReference type="InterPro" id="IPR006603">
    <property type="entry name" value="PQ-loop_rpt"/>
</dbReference>
<dbReference type="VEuPathDB" id="FungiDB:BCV72DRAFT_231265"/>
<dbReference type="InterPro" id="IPR051415">
    <property type="entry name" value="LAAT-1"/>
</dbReference>
<dbReference type="OMA" id="ISTETFC"/>
<dbReference type="GO" id="GO:0000329">
    <property type="term" value="C:fungal-type vacuole membrane"/>
    <property type="evidence" value="ECO:0007669"/>
    <property type="project" value="TreeGrafter"/>
</dbReference>
<dbReference type="SMART" id="SM00679">
    <property type="entry name" value="CTNS"/>
    <property type="match status" value="2"/>
</dbReference>
<organism evidence="8 9">
    <name type="scientific">Rhizopus microsporus</name>
    <dbReference type="NCBI Taxonomy" id="58291"/>
    <lineage>
        <taxon>Eukaryota</taxon>
        <taxon>Fungi</taxon>
        <taxon>Fungi incertae sedis</taxon>
        <taxon>Mucoromycota</taxon>
        <taxon>Mucoromycotina</taxon>
        <taxon>Mucoromycetes</taxon>
        <taxon>Mucorales</taxon>
        <taxon>Mucorineae</taxon>
        <taxon>Rhizopodaceae</taxon>
        <taxon>Rhizopus</taxon>
    </lineage>
</organism>
<comment type="similarity">
    <text evidence="5">Belongs to the laat-1 family.</text>
</comment>
<evidence type="ECO:0000256" key="1">
    <source>
        <dbReference type="ARBA" id="ARBA00004141"/>
    </source>
</evidence>
<comment type="catalytic activity">
    <reaction evidence="6">
        <text>L-histidine(out) + L-arginine(in) = L-histidine(in) + L-arginine(out)</text>
        <dbReference type="Rhea" id="RHEA:71063"/>
        <dbReference type="ChEBI" id="CHEBI:32682"/>
        <dbReference type="ChEBI" id="CHEBI:57595"/>
    </reaction>
</comment>
<dbReference type="EMBL" id="KV921283">
    <property type="protein sequence ID" value="ORE21174.1"/>
    <property type="molecule type" value="Genomic_DNA"/>
</dbReference>
<gene>
    <name evidence="8" type="ORF">BCV71DRAFT_211264</name>
</gene>
<evidence type="ECO:0000256" key="2">
    <source>
        <dbReference type="ARBA" id="ARBA00022692"/>
    </source>
</evidence>
<evidence type="ECO:0000256" key="6">
    <source>
        <dbReference type="ARBA" id="ARBA00050768"/>
    </source>
</evidence>
<evidence type="ECO:0008006" key="10">
    <source>
        <dbReference type="Google" id="ProtNLM"/>
    </source>
</evidence>
<keyword evidence="3 7" id="KW-1133">Transmembrane helix</keyword>
<evidence type="ECO:0000256" key="7">
    <source>
        <dbReference type="SAM" id="Phobius"/>
    </source>
</evidence>
<feature type="transmembrane region" description="Helical" evidence="7">
    <location>
        <begin position="91"/>
        <end position="113"/>
    </location>
</feature>
<name>A0A1X0SA57_RHIZD</name>
<feature type="transmembrane region" description="Helical" evidence="7">
    <location>
        <begin position="251"/>
        <end position="272"/>
    </location>
</feature>